<dbReference type="RefSeq" id="XP_013234926.1">
    <property type="nucleotide sequence ID" value="XM_013379472.1"/>
</dbReference>
<protein>
    <submittedName>
        <fullName evidence="1">Uncharacterized protein</fullName>
    </submittedName>
</protein>
<sequence length="126" mass="14587">MFFKFLFQVEFRRLLVSYLRENKKCVEYFLATPPGKRLFYEHTHNYLQLNPGLRVEGAEAAALADFAGASGSELRQKLQTAFRGLQEAYALKFTLQRLNALQELCMLEGKFRAIEHELPPVRLLGF</sequence>
<accession>U6L186</accession>
<dbReference type="AlphaFoldDB" id="U6L186"/>
<dbReference type="EMBL" id="HG676628">
    <property type="protein sequence ID" value="CDJ44177.1"/>
    <property type="molecule type" value="Genomic_DNA"/>
</dbReference>
<evidence type="ECO:0000313" key="2">
    <source>
        <dbReference type="Proteomes" id="UP000030747"/>
    </source>
</evidence>
<keyword evidence="2" id="KW-1185">Reference proteome</keyword>
<proteinExistence type="predicted"/>
<dbReference type="OrthoDB" id="333409at2759"/>
<dbReference type="VEuPathDB" id="ToxoDB:ETH_00003495"/>
<gene>
    <name evidence="1" type="ORF">ETH_00003495</name>
</gene>
<dbReference type="GeneID" id="25249912"/>
<organism evidence="1 2">
    <name type="scientific">Eimeria tenella</name>
    <name type="common">Coccidian parasite</name>
    <dbReference type="NCBI Taxonomy" id="5802"/>
    <lineage>
        <taxon>Eukaryota</taxon>
        <taxon>Sar</taxon>
        <taxon>Alveolata</taxon>
        <taxon>Apicomplexa</taxon>
        <taxon>Conoidasida</taxon>
        <taxon>Coccidia</taxon>
        <taxon>Eucoccidiorida</taxon>
        <taxon>Eimeriorina</taxon>
        <taxon>Eimeriidae</taxon>
        <taxon>Eimeria</taxon>
    </lineage>
</organism>
<evidence type="ECO:0000313" key="1">
    <source>
        <dbReference type="EMBL" id="CDJ44177.1"/>
    </source>
</evidence>
<dbReference type="VEuPathDB" id="ToxoDB:ETH2_1256900"/>
<dbReference type="OMA" id="ENTRCVE"/>
<reference evidence="1" key="2">
    <citation type="submission" date="2013-10" db="EMBL/GenBank/DDBJ databases">
        <authorList>
            <person name="Aslett M."/>
        </authorList>
    </citation>
    <scope>NUCLEOTIDE SEQUENCE [LARGE SCALE GENOMIC DNA]</scope>
    <source>
        <strain evidence="1">Houghton</strain>
    </source>
</reference>
<name>U6L186_EIMTE</name>
<dbReference type="Proteomes" id="UP000030747">
    <property type="component" value="Unassembled WGS sequence"/>
</dbReference>
<reference evidence="1" key="1">
    <citation type="submission" date="2013-10" db="EMBL/GenBank/DDBJ databases">
        <title>Genomic analysis of the causative agents of coccidiosis in chickens.</title>
        <authorList>
            <person name="Reid A.J."/>
            <person name="Blake D."/>
            <person name="Billington K."/>
            <person name="Browne H."/>
            <person name="Dunn M."/>
            <person name="Hung S."/>
            <person name="Kawahara F."/>
            <person name="Miranda-Saavedra D."/>
            <person name="Mourier T."/>
            <person name="Nagra H."/>
            <person name="Otto T.D."/>
            <person name="Rawlings N."/>
            <person name="Sanchez A."/>
            <person name="Sanders M."/>
            <person name="Subramaniam C."/>
            <person name="Tay Y."/>
            <person name="Dear P."/>
            <person name="Doerig C."/>
            <person name="Gruber A."/>
            <person name="Parkinson J."/>
            <person name="Shirley M."/>
            <person name="Wan K.L."/>
            <person name="Berriman M."/>
            <person name="Tomley F."/>
            <person name="Pain A."/>
        </authorList>
    </citation>
    <scope>NUCLEOTIDE SEQUENCE [LARGE SCALE GENOMIC DNA]</scope>
    <source>
        <strain evidence="1">Houghton</strain>
    </source>
</reference>